<organism evidence="1">
    <name type="scientific">Pseudomonas vlassakiae</name>
    <dbReference type="NCBI Taxonomy" id="485888"/>
    <lineage>
        <taxon>Bacteria</taxon>
        <taxon>Pseudomonadati</taxon>
        <taxon>Pseudomonadota</taxon>
        <taxon>Gammaproteobacteria</taxon>
        <taxon>Pseudomonadales</taxon>
        <taxon>Pseudomonadaceae</taxon>
        <taxon>Pseudomonas</taxon>
    </lineage>
</organism>
<protein>
    <submittedName>
        <fullName evidence="1">Uncharacterized protein</fullName>
    </submittedName>
</protein>
<dbReference type="EMBL" id="JABWRP010000028">
    <property type="protein sequence ID" value="MBC3473468.1"/>
    <property type="molecule type" value="Genomic_DNA"/>
</dbReference>
<name>A0A923GP49_9PSED</name>
<dbReference type="EMBL" id="JABWRP020000024">
    <property type="protein sequence ID" value="MBV4543979.1"/>
    <property type="molecule type" value="Genomic_DNA"/>
</dbReference>
<evidence type="ECO:0000313" key="2">
    <source>
        <dbReference type="EMBL" id="MBV4543979.1"/>
    </source>
</evidence>
<dbReference type="RefSeq" id="WP_186604433.1">
    <property type="nucleotide sequence ID" value="NZ_JABWRP020000024.1"/>
</dbReference>
<proteinExistence type="predicted"/>
<evidence type="ECO:0000313" key="1">
    <source>
        <dbReference type="EMBL" id="MBC3473468.1"/>
    </source>
</evidence>
<gene>
    <name evidence="2" type="ORF">HU738_023260</name>
    <name evidence="1" type="ORF">HU738_23180</name>
</gene>
<dbReference type="AlphaFoldDB" id="A0A923GP49"/>
<sequence>MQNTRQTYDQASKQASKYYNGLSILISSIFLTVSACTSPPQANLTETSSEAKNARLNDAYQRLIIEHPEFNWQFVEGLAK</sequence>
<comment type="caution">
    <text evidence="1">The sequence shown here is derived from an EMBL/GenBank/DDBJ whole genome shotgun (WGS) entry which is preliminary data.</text>
</comment>
<evidence type="ECO:0000313" key="3">
    <source>
        <dbReference type="Proteomes" id="UP000628137"/>
    </source>
</evidence>
<keyword evidence="3" id="KW-1185">Reference proteome</keyword>
<reference evidence="1 3" key="1">
    <citation type="journal article" date="2020" name="Microorganisms">
        <title>Reliable Identification of Environmental Pseudomonas Isolates Using the rpoD Gene.</title>
        <authorList>
            <consortium name="The Broad Institute Genome Sequencing Platform"/>
            <person name="Girard L."/>
            <person name="Lood C."/>
            <person name="Rokni-Zadeh H."/>
            <person name="van Noort V."/>
            <person name="Lavigne R."/>
            <person name="De Mot R."/>
        </authorList>
    </citation>
    <scope>NUCLEOTIDE SEQUENCE</scope>
    <source>
        <strain evidence="1 3">RW4S2</strain>
    </source>
</reference>
<reference evidence="1" key="2">
    <citation type="submission" date="2020-07" db="EMBL/GenBank/DDBJ databases">
        <authorList>
            <person name="Lood C."/>
            <person name="Girard L."/>
        </authorList>
    </citation>
    <scope>NUCLEOTIDE SEQUENCE</scope>
    <source>
        <strain evidence="1">RW4S2</strain>
    </source>
</reference>
<accession>A0A923GP49</accession>
<dbReference type="Proteomes" id="UP000628137">
    <property type="component" value="Unassembled WGS sequence"/>
</dbReference>
<reference evidence="2" key="3">
    <citation type="submission" date="2021-06" db="EMBL/GenBank/DDBJ databases">
        <title>Updating the genus Pseudomonas: Description of 43 new species and partition of the Pseudomonas putida group.</title>
        <authorList>
            <person name="Girard L."/>
            <person name="Lood C."/>
            <person name="Vandamme P."/>
            <person name="Rokni-Zadeh H."/>
            <person name="Van Noort V."/>
            <person name="Hofte M."/>
            <person name="Lavigne R."/>
            <person name="De Mot R."/>
        </authorList>
    </citation>
    <scope>NUCLEOTIDE SEQUENCE</scope>
    <source>
        <strain evidence="2">RW4S2</strain>
    </source>
</reference>